<evidence type="ECO:0000259" key="3">
    <source>
        <dbReference type="Pfam" id="PF20742"/>
    </source>
</evidence>
<dbReference type="SUPFAM" id="SSF47473">
    <property type="entry name" value="EF-hand"/>
    <property type="match status" value="1"/>
</dbReference>
<feature type="compositionally biased region" description="Low complexity" evidence="1">
    <location>
        <begin position="309"/>
        <end position="323"/>
    </location>
</feature>
<evidence type="ECO:0000259" key="4">
    <source>
        <dbReference type="Pfam" id="PF20743"/>
    </source>
</evidence>
<name>A0A8I5TUQ4_PONAB</name>
<dbReference type="InterPro" id="IPR011992">
    <property type="entry name" value="EF-hand-dom_pair"/>
</dbReference>
<accession>A0A8I5TUQ4</accession>
<organism evidence="5 6">
    <name type="scientific">Pongo abelii</name>
    <name type="common">Sumatran orangutan</name>
    <name type="synonym">Pongo pygmaeus abelii</name>
    <dbReference type="NCBI Taxonomy" id="9601"/>
    <lineage>
        <taxon>Eukaryota</taxon>
        <taxon>Metazoa</taxon>
        <taxon>Chordata</taxon>
        <taxon>Craniata</taxon>
        <taxon>Vertebrata</taxon>
        <taxon>Euteleostomi</taxon>
        <taxon>Mammalia</taxon>
        <taxon>Eutheria</taxon>
        <taxon>Euarchontoglires</taxon>
        <taxon>Primates</taxon>
        <taxon>Haplorrhini</taxon>
        <taxon>Catarrhini</taxon>
        <taxon>Hominidae</taxon>
        <taxon>Pongo</taxon>
    </lineage>
</organism>
<reference evidence="5" key="2">
    <citation type="submission" date="2025-08" db="UniProtKB">
        <authorList>
            <consortium name="Ensembl"/>
        </authorList>
    </citation>
    <scope>IDENTIFICATION</scope>
</reference>
<feature type="compositionally biased region" description="Basic and acidic residues" evidence="1">
    <location>
        <begin position="299"/>
        <end position="308"/>
    </location>
</feature>
<keyword evidence="6" id="KW-1185">Reference proteome</keyword>
<dbReference type="Proteomes" id="UP000001595">
    <property type="component" value="Chromosome 1"/>
</dbReference>
<evidence type="ECO:0000313" key="6">
    <source>
        <dbReference type="Proteomes" id="UP000001595"/>
    </source>
</evidence>
<dbReference type="AlphaFoldDB" id="A0A8I5TUQ4"/>
<dbReference type="Pfam" id="PF17743">
    <property type="entry name" value="DUF5580"/>
    <property type="match status" value="1"/>
</dbReference>
<dbReference type="PANTHER" id="PTHR34830:SF1">
    <property type="entry name" value="GENE 12695-RELATED"/>
    <property type="match status" value="1"/>
</dbReference>
<feature type="region of interest" description="Disordered" evidence="1">
    <location>
        <begin position="294"/>
        <end position="325"/>
    </location>
</feature>
<sequence>MSSAWKTPRGSDAMPEIMVKIIGSKHFQYLVEKPKIKENENLKTETQTMHQKPMTNNARQMSRDTPVPINFTDQQTNDNPDDVKENKHPENNQKSENNQQLLTGANSSRFLDGKAKPENLVCGRVRWLTPVIPALWEAEIPRQANVHCSSVPTGDQSLSYVHGVPRRKLRDWSLEQMVRGSSDQPEDIGQSPSGTTNEDAFLLALVRRELKSCPLSFNLLEKLQKELKILDPISSGFLLHSQLSRLFLKHEVPLQLPTVKILCQRFSKRGSPEMVNYEKLLWFLNSAASDYPQQNKAAADLRKTESHGTHSQSTPPQHSSSQPEVNRSLLEILKMALRTTNGRLNIDNLNLSFRKEDRSFSGCLPPPKVRAVCGKHGLYLTLSLLETLLNHQDLGYQNEIKWQNFVEMLTRAASDLLSDLPTGKNEKKAPAPPMEPEVPEMSQSKTEHMKTPEEELQPESSPAETSACKDPLKPLKIRPVSQPFMNPAVKNEAEECERWIDRFRKLENALYLCDLSNTGVLEKERARRLIHNYNLIYNLSLSPQKIDQALRRFRSGENMLLEPALRLSVVAEALSEWRPMQLL</sequence>
<feature type="compositionally biased region" description="Polar residues" evidence="1">
    <location>
        <begin position="44"/>
        <end position="60"/>
    </location>
</feature>
<feature type="domain" description="DUF5580" evidence="4">
    <location>
        <begin position="497"/>
        <end position="566"/>
    </location>
</feature>
<feature type="region of interest" description="Disordered" evidence="1">
    <location>
        <begin position="38"/>
        <end position="113"/>
    </location>
</feature>
<gene>
    <name evidence="5" type="primary">C1orf87</name>
</gene>
<dbReference type="InterPro" id="IPR049246">
    <property type="entry name" value="DUF5580_M"/>
</dbReference>
<evidence type="ECO:0000256" key="1">
    <source>
        <dbReference type="SAM" id="MobiDB-lite"/>
    </source>
</evidence>
<dbReference type="Pfam" id="PF20743">
    <property type="entry name" value="DUF5580_C"/>
    <property type="match status" value="1"/>
</dbReference>
<protein>
    <submittedName>
        <fullName evidence="5">Chromosome 1 open reading frame 87</fullName>
    </submittedName>
</protein>
<dbReference type="Ensembl" id="ENSPPYT00000051751.1">
    <property type="protein sequence ID" value="ENSPPYP00000035557.1"/>
    <property type="gene ID" value="ENSPPYG00000001291.2"/>
</dbReference>
<feature type="domain" description="DUF5580" evidence="2">
    <location>
        <begin position="199"/>
        <end position="290"/>
    </location>
</feature>
<proteinExistence type="predicted"/>
<dbReference type="PANTHER" id="PTHR34830">
    <property type="entry name" value="SIMILAR TO HYPOTHETICAL PROTEIN MGC34837"/>
    <property type="match status" value="1"/>
</dbReference>
<dbReference type="GeneTree" id="ENSGT00390000008678"/>
<dbReference type="InterPro" id="IPR040774">
    <property type="entry name" value="DUF5580"/>
</dbReference>
<feature type="compositionally biased region" description="Polar residues" evidence="1">
    <location>
        <begin position="94"/>
        <end position="109"/>
    </location>
</feature>
<feature type="compositionally biased region" description="Basic and acidic residues" evidence="1">
    <location>
        <begin position="81"/>
        <end position="93"/>
    </location>
</feature>
<reference evidence="5" key="3">
    <citation type="submission" date="2025-09" db="UniProtKB">
        <authorList>
            <consortium name="Ensembl"/>
        </authorList>
    </citation>
    <scope>IDENTIFICATION</scope>
</reference>
<dbReference type="Pfam" id="PF20742">
    <property type="entry name" value="DUF5580_M"/>
    <property type="match status" value="1"/>
</dbReference>
<feature type="domain" description="DUF5580" evidence="3">
    <location>
        <begin position="328"/>
        <end position="422"/>
    </location>
</feature>
<dbReference type="GO" id="GO:0005930">
    <property type="term" value="C:axoneme"/>
    <property type="evidence" value="ECO:0007669"/>
    <property type="project" value="Ensembl"/>
</dbReference>
<evidence type="ECO:0000313" key="5">
    <source>
        <dbReference type="Ensembl" id="ENSPPYP00000035557.1"/>
    </source>
</evidence>
<reference evidence="5 6" key="1">
    <citation type="submission" date="2008-02" db="EMBL/GenBank/DDBJ databases">
        <title>A 6x draft sequence assembly of the Pongo pygmaeus abelii genome.</title>
        <authorList>
            <person name="Wilson R.K."/>
            <person name="Mardis E."/>
        </authorList>
    </citation>
    <scope>NUCLEOTIDE SEQUENCE [LARGE SCALE GENOMIC DNA]</scope>
</reference>
<dbReference type="InterPro" id="IPR048316">
    <property type="entry name" value="DUF5580_N"/>
</dbReference>
<feature type="region of interest" description="Disordered" evidence="1">
    <location>
        <begin position="417"/>
        <end position="470"/>
    </location>
</feature>
<dbReference type="InterPro" id="IPR049247">
    <property type="entry name" value="DUF5580_C"/>
</dbReference>
<evidence type="ECO:0000259" key="2">
    <source>
        <dbReference type="Pfam" id="PF17743"/>
    </source>
</evidence>
<dbReference type="OMA" id="YVHGIPR"/>